<proteinExistence type="predicted"/>
<dbReference type="PANTHER" id="PTHR33964:SF1">
    <property type="entry name" value="RE45066P"/>
    <property type="match status" value="1"/>
</dbReference>
<dbReference type="PANTHER" id="PTHR33964">
    <property type="entry name" value="RE45066P-RELATED"/>
    <property type="match status" value="1"/>
</dbReference>
<dbReference type="AlphaFoldDB" id="A0A147BTI5"/>
<keyword evidence="1" id="KW-0732">Signal</keyword>
<evidence type="ECO:0008006" key="3">
    <source>
        <dbReference type="Google" id="ProtNLM"/>
    </source>
</evidence>
<name>A0A147BTI5_IXORI</name>
<organism evidence="2">
    <name type="scientific">Ixodes ricinus</name>
    <name type="common">Common tick</name>
    <name type="synonym">Acarus ricinus</name>
    <dbReference type="NCBI Taxonomy" id="34613"/>
    <lineage>
        <taxon>Eukaryota</taxon>
        <taxon>Metazoa</taxon>
        <taxon>Ecdysozoa</taxon>
        <taxon>Arthropoda</taxon>
        <taxon>Chelicerata</taxon>
        <taxon>Arachnida</taxon>
        <taxon>Acari</taxon>
        <taxon>Parasitiformes</taxon>
        <taxon>Ixodida</taxon>
        <taxon>Ixodoidea</taxon>
        <taxon>Ixodidae</taxon>
        <taxon>Ixodinae</taxon>
        <taxon>Ixodes</taxon>
    </lineage>
</organism>
<feature type="signal peptide" evidence="1">
    <location>
        <begin position="1"/>
        <end position="22"/>
    </location>
</feature>
<evidence type="ECO:0000313" key="2">
    <source>
        <dbReference type="EMBL" id="JAR94094.1"/>
    </source>
</evidence>
<sequence>MARYAWLPLSLGLLLASVTVRAQFTDCSASRAQKCENDLMVLQLKAQTAITTPELNEKCKQLRHNFDCLLNYTSSCLAVEQRDHKARILSTARQYTYATCEDQDAVQEHWKDNACFQSPEVQRCNSDFEKQPRKQVNTGASFPSVDQCGRFMVLQNCLRRSVSMVCKKQDWQFLGLYLYDKDNRLATVCSADYRPPNVVDAVPTPAAISAACVTLVQKDVDVCGDRYSRATSGLRSKAHGGRKASSRAPISDEENKTKLCCAFGEYGHCLRTAVKVKCSQDRNALVESILQQTLDFVGHHCDNYYYGSSLCSRAGALPPPLSASLATLLAIFVARFCLGH</sequence>
<reference evidence="2" key="1">
    <citation type="journal article" date="2018" name="PLoS Negl. Trop. Dis.">
        <title>Sialome diversity of ticks revealed by RNAseq of single tick salivary glands.</title>
        <authorList>
            <person name="Perner J."/>
            <person name="Kropackova S."/>
            <person name="Kopacek P."/>
            <person name="Ribeiro J.M."/>
        </authorList>
    </citation>
    <scope>NUCLEOTIDE SEQUENCE</scope>
    <source>
        <strain evidence="2">Siblings of single egg batch collected in Ceske Budejovice</strain>
        <tissue evidence="2">Salivary glands</tissue>
    </source>
</reference>
<dbReference type="EMBL" id="GEGO01001310">
    <property type="protein sequence ID" value="JAR94094.1"/>
    <property type="molecule type" value="Transcribed_RNA"/>
</dbReference>
<feature type="chain" id="PRO_5007542851" description="Secreted protein" evidence="1">
    <location>
        <begin position="23"/>
        <end position="340"/>
    </location>
</feature>
<accession>A0A147BTI5</accession>
<protein>
    <recommendedName>
        <fullName evidence="3">Secreted protein</fullName>
    </recommendedName>
</protein>
<evidence type="ECO:0000256" key="1">
    <source>
        <dbReference type="SAM" id="SignalP"/>
    </source>
</evidence>